<dbReference type="PROSITE" id="PS00107">
    <property type="entry name" value="PROTEIN_KINASE_ATP"/>
    <property type="match status" value="1"/>
</dbReference>
<feature type="compositionally biased region" description="Basic and acidic residues" evidence="18">
    <location>
        <begin position="446"/>
        <end position="455"/>
    </location>
</feature>
<dbReference type="OrthoDB" id="4062651at2759"/>
<dbReference type="FunFam" id="3.30.200.20:FF:000162">
    <property type="entry name" value="Adenine nucleotide alpha hydrolase-like domain kinase"/>
    <property type="match status" value="1"/>
</dbReference>
<organism evidence="21 22">
    <name type="scientific">Ceratopteris richardii</name>
    <name type="common">Triangle waterfern</name>
    <dbReference type="NCBI Taxonomy" id="49495"/>
    <lineage>
        <taxon>Eukaryota</taxon>
        <taxon>Viridiplantae</taxon>
        <taxon>Streptophyta</taxon>
        <taxon>Embryophyta</taxon>
        <taxon>Tracheophyta</taxon>
        <taxon>Polypodiopsida</taxon>
        <taxon>Polypodiidae</taxon>
        <taxon>Polypodiales</taxon>
        <taxon>Pteridineae</taxon>
        <taxon>Pteridaceae</taxon>
        <taxon>Parkerioideae</taxon>
        <taxon>Ceratopteris</taxon>
    </lineage>
</organism>
<sequence length="474" mass="52879">MFYMVSYLTCNFLSGPAPKASNQTSLASQGNCFDGASANDKIKCYQSYYNCDIFFQSVPNGSCPNCPAQQSLQDEATCVCTINALKEGAASHNRTKVIGFISGGIALIVCVLIIWWGWSAMKKWKSVKDLWEGPEGIQRFLYQDLSRATNGFDSSHEIGHGGFGKVYCGLVNGKTVAIKRAHESSIQSTAGFCNEVILLSRLHHRNLVRLLGFCEEDKTQILVYEYMPNGNLNTLLFKNKGTEQLDWLKRLDIALGVAQGLDYLHSFADPPVIHRDVKPSNVLLDDNMVAKLSDFGISKVAPEFETEFSTRPAGTIGYIDPQYVLREHLTTASDVYSFGMVLMELVSGQRAIDKTRINDINLVEWVKLTSETEGPRSIIDPRLGEDYPERVYYDMIRLALDCASFETHDRPSMKVVVSILENCRWSVAPHILEPAGDIDEGSFNEKQQEECHLTKSTETISSDDDRSFPSGKII</sequence>
<dbReference type="Gene3D" id="3.30.200.20">
    <property type="entry name" value="Phosphorylase Kinase, domain 1"/>
    <property type="match status" value="1"/>
</dbReference>
<dbReference type="PANTHER" id="PTHR47989:SF61">
    <property type="entry name" value="PROTEIN KINASE DOMAIN-CONTAINING PROTEIN"/>
    <property type="match status" value="1"/>
</dbReference>
<keyword evidence="4" id="KW-0808">Transferase</keyword>
<evidence type="ECO:0000256" key="3">
    <source>
        <dbReference type="ARBA" id="ARBA00022527"/>
    </source>
</evidence>
<dbReference type="Proteomes" id="UP000825935">
    <property type="component" value="Chromosome 12"/>
</dbReference>
<evidence type="ECO:0000259" key="20">
    <source>
        <dbReference type="PROSITE" id="PS50011"/>
    </source>
</evidence>
<dbReference type="Gene3D" id="1.10.510.10">
    <property type="entry name" value="Transferase(Phosphotransferase) domain 1"/>
    <property type="match status" value="1"/>
</dbReference>
<comment type="caution">
    <text evidence="21">The sequence shown here is derived from an EMBL/GenBank/DDBJ whole genome shotgun (WGS) entry which is preliminary data.</text>
</comment>
<dbReference type="AlphaFoldDB" id="A0A8T2TIX4"/>
<dbReference type="SMART" id="SM00220">
    <property type="entry name" value="S_TKc"/>
    <property type="match status" value="1"/>
</dbReference>
<dbReference type="PROSITE" id="PS50011">
    <property type="entry name" value="PROTEIN_KINASE_DOM"/>
    <property type="match status" value="1"/>
</dbReference>
<evidence type="ECO:0000256" key="2">
    <source>
        <dbReference type="ARBA" id="ARBA00012513"/>
    </source>
</evidence>
<evidence type="ECO:0000256" key="5">
    <source>
        <dbReference type="ARBA" id="ARBA00022692"/>
    </source>
</evidence>
<keyword evidence="22" id="KW-1185">Reference proteome</keyword>
<evidence type="ECO:0000256" key="17">
    <source>
        <dbReference type="RuleBase" id="RU000304"/>
    </source>
</evidence>
<evidence type="ECO:0000256" key="13">
    <source>
        <dbReference type="ARBA" id="ARBA00023180"/>
    </source>
</evidence>
<keyword evidence="3 17" id="KW-0723">Serine/threonine-protein kinase</keyword>
<evidence type="ECO:0000256" key="12">
    <source>
        <dbReference type="ARBA" id="ARBA00023170"/>
    </source>
</evidence>
<evidence type="ECO:0000256" key="16">
    <source>
        <dbReference type="PROSITE-ProRule" id="PRU10141"/>
    </source>
</evidence>
<gene>
    <name evidence="21" type="ORF">KP509_12G008800</name>
</gene>
<dbReference type="InterPro" id="IPR017441">
    <property type="entry name" value="Protein_kinase_ATP_BS"/>
</dbReference>
<evidence type="ECO:0000313" key="22">
    <source>
        <dbReference type="Proteomes" id="UP000825935"/>
    </source>
</evidence>
<evidence type="ECO:0000313" key="21">
    <source>
        <dbReference type="EMBL" id="KAH7422448.1"/>
    </source>
</evidence>
<keyword evidence="12" id="KW-0675">Receptor</keyword>
<dbReference type="CDD" id="cd14066">
    <property type="entry name" value="STKc_IRAK"/>
    <property type="match status" value="1"/>
</dbReference>
<dbReference type="SUPFAM" id="SSF56112">
    <property type="entry name" value="Protein kinase-like (PK-like)"/>
    <property type="match status" value="1"/>
</dbReference>
<keyword evidence="11 19" id="KW-0472">Membrane</keyword>
<evidence type="ECO:0000256" key="8">
    <source>
        <dbReference type="ARBA" id="ARBA00022777"/>
    </source>
</evidence>
<dbReference type="GO" id="GO:0005524">
    <property type="term" value="F:ATP binding"/>
    <property type="evidence" value="ECO:0007669"/>
    <property type="project" value="UniProtKB-UniRule"/>
</dbReference>
<evidence type="ECO:0000256" key="7">
    <source>
        <dbReference type="ARBA" id="ARBA00022741"/>
    </source>
</evidence>
<keyword evidence="5 19" id="KW-0812">Transmembrane</keyword>
<dbReference type="Pfam" id="PF00069">
    <property type="entry name" value="Pkinase"/>
    <property type="match status" value="1"/>
</dbReference>
<dbReference type="EC" id="2.7.11.1" evidence="2"/>
<name>A0A8T2TIX4_CERRI</name>
<feature type="region of interest" description="Disordered" evidence="18">
    <location>
        <begin position="436"/>
        <end position="474"/>
    </location>
</feature>
<feature type="binding site" evidence="16">
    <location>
        <position position="179"/>
    </location>
    <ligand>
        <name>ATP</name>
        <dbReference type="ChEBI" id="CHEBI:30616"/>
    </ligand>
</feature>
<keyword evidence="6" id="KW-0732">Signal</keyword>
<comment type="similarity">
    <text evidence="17">Belongs to the protein kinase superfamily.</text>
</comment>
<evidence type="ECO:0000256" key="1">
    <source>
        <dbReference type="ARBA" id="ARBA00004479"/>
    </source>
</evidence>
<keyword evidence="10 19" id="KW-1133">Transmembrane helix</keyword>
<dbReference type="GO" id="GO:0004674">
    <property type="term" value="F:protein serine/threonine kinase activity"/>
    <property type="evidence" value="ECO:0007669"/>
    <property type="project" value="UniProtKB-KW"/>
</dbReference>
<evidence type="ECO:0000256" key="15">
    <source>
        <dbReference type="ARBA" id="ARBA00048679"/>
    </source>
</evidence>
<proteinExistence type="inferred from homology"/>
<dbReference type="EMBL" id="CM035417">
    <property type="protein sequence ID" value="KAH7422448.1"/>
    <property type="molecule type" value="Genomic_DNA"/>
</dbReference>
<comment type="catalytic activity">
    <reaction evidence="15">
        <text>L-seryl-[protein] + ATP = O-phospho-L-seryl-[protein] + ADP + H(+)</text>
        <dbReference type="Rhea" id="RHEA:17989"/>
        <dbReference type="Rhea" id="RHEA-COMP:9863"/>
        <dbReference type="Rhea" id="RHEA-COMP:11604"/>
        <dbReference type="ChEBI" id="CHEBI:15378"/>
        <dbReference type="ChEBI" id="CHEBI:29999"/>
        <dbReference type="ChEBI" id="CHEBI:30616"/>
        <dbReference type="ChEBI" id="CHEBI:83421"/>
        <dbReference type="ChEBI" id="CHEBI:456216"/>
        <dbReference type="EC" id="2.7.11.1"/>
    </reaction>
</comment>
<dbReference type="GO" id="GO:0016020">
    <property type="term" value="C:membrane"/>
    <property type="evidence" value="ECO:0007669"/>
    <property type="project" value="UniProtKB-SubCell"/>
</dbReference>
<comment type="subcellular location">
    <subcellularLocation>
        <location evidence="1">Membrane</location>
        <topology evidence="1">Single-pass type I membrane protein</topology>
    </subcellularLocation>
</comment>
<evidence type="ECO:0000256" key="18">
    <source>
        <dbReference type="SAM" id="MobiDB-lite"/>
    </source>
</evidence>
<protein>
    <recommendedName>
        <fullName evidence="2">non-specific serine/threonine protein kinase</fullName>
        <ecNumber evidence="2">2.7.11.1</ecNumber>
    </recommendedName>
</protein>
<feature type="domain" description="Protein kinase" evidence="20">
    <location>
        <begin position="152"/>
        <end position="431"/>
    </location>
</feature>
<evidence type="ECO:0000256" key="9">
    <source>
        <dbReference type="ARBA" id="ARBA00022840"/>
    </source>
</evidence>
<dbReference type="InterPro" id="IPR011009">
    <property type="entry name" value="Kinase-like_dom_sf"/>
</dbReference>
<comment type="catalytic activity">
    <reaction evidence="14">
        <text>L-threonyl-[protein] + ATP = O-phospho-L-threonyl-[protein] + ADP + H(+)</text>
        <dbReference type="Rhea" id="RHEA:46608"/>
        <dbReference type="Rhea" id="RHEA-COMP:11060"/>
        <dbReference type="Rhea" id="RHEA-COMP:11605"/>
        <dbReference type="ChEBI" id="CHEBI:15378"/>
        <dbReference type="ChEBI" id="CHEBI:30013"/>
        <dbReference type="ChEBI" id="CHEBI:30616"/>
        <dbReference type="ChEBI" id="CHEBI:61977"/>
        <dbReference type="ChEBI" id="CHEBI:456216"/>
        <dbReference type="EC" id="2.7.11.1"/>
    </reaction>
</comment>
<feature type="transmembrane region" description="Helical" evidence="19">
    <location>
        <begin position="97"/>
        <end position="118"/>
    </location>
</feature>
<evidence type="ECO:0000256" key="19">
    <source>
        <dbReference type="SAM" id="Phobius"/>
    </source>
</evidence>
<dbReference type="InterPro" id="IPR008271">
    <property type="entry name" value="Ser/Thr_kinase_AS"/>
</dbReference>
<evidence type="ECO:0000256" key="10">
    <source>
        <dbReference type="ARBA" id="ARBA00022989"/>
    </source>
</evidence>
<evidence type="ECO:0000256" key="14">
    <source>
        <dbReference type="ARBA" id="ARBA00047899"/>
    </source>
</evidence>
<evidence type="ECO:0000256" key="6">
    <source>
        <dbReference type="ARBA" id="ARBA00022729"/>
    </source>
</evidence>
<keyword evidence="8" id="KW-0418">Kinase</keyword>
<evidence type="ECO:0000256" key="11">
    <source>
        <dbReference type="ARBA" id="ARBA00023136"/>
    </source>
</evidence>
<keyword evidence="13" id="KW-0325">Glycoprotein</keyword>
<reference evidence="21" key="1">
    <citation type="submission" date="2021-08" db="EMBL/GenBank/DDBJ databases">
        <title>WGS assembly of Ceratopteris richardii.</title>
        <authorList>
            <person name="Marchant D.B."/>
            <person name="Chen G."/>
            <person name="Jenkins J."/>
            <person name="Shu S."/>
            <person name="Leebens-Mack J."/>
            <person name="Grimwood J."/>
            <person name="Schmutz J."/>
            <person name="Soltis P."/>
            <person name="Soltis D."/>
            <person name="Chen Z.-H."/>
        </authorList>
    </citation>
    <scope>NUCLEOTIDE SEQUENCE</scope>
    <source>
        <strain evidence="21">Whitten #5841</strain>
        <tissue evidence="21">Leaf</tissue>
    </source>
</reference>
<keyword evidence="9 16" id="KW-0067">ATP-binding</keyword>
<keyword evidence="7 16" id="KW-0547">Nucleotide-binding</keyword>
<dbReference type="FunFam" id="1.10.510.10:FF:000287">
    <property type="entry name" value="probable LRR receptor-like serine/threonine-protein kinase RKF3"/>
    <property type="match status" value="1"/>
</dbReference>
<dbReference type="InterPro" id="IPR000719">
    <property type="entry name" value="Prot_kinase_dom"/>
</dbReference>
<dbReference type="PANTHER" id="PTHR47989">
    <property type="entry name" value="OS01G0750732 PROTEIN"/>
    <property type="match status" value="1"/>
</dbReference>
<evidence type="ECO:0000256" key="4">
    <source>
        <dbReference type="ARBA" id="ARBA00022679"/>
    </source>
</evidence>
<accession>A0A8T2TIX4</accession>
<dbReference type="PROSITE" id="PS00108">
    <property type="entry name" value="PROTEIN_KINASE_ST"/>
    <property type="match status" value="1"/>
</dbReference>